<evidence type="ECO:0000313" key="2">
    <source>
        <dbReference type="Proteomes" id="UP001341136"/>
    </source>
</evidence>
<dbReference type="EMBL" id="CP144921">
    <property type="protein sequence ID" value="WWA30351.1"/>
    <property type="molecule type" value="Genomic_DNA"/>
</dbReference>
<evidence type="ECO:0000313" key="1">
    <source>
        <dbReference type="EMBL" id="WWA30351.1"/>
    </source>
</evidence>
<name>A0ABZ2CWX5_9BACI</name>
<dbReference type="Proteomes" id="UP001341136">
    <property type="component" value="Chromosome"/>
</dbReference>
<gene>
    <name evidence="1" type="ORF">V5G21_00715</name>
</gene>
<reference evidence="1 2" key="1">
    <citation type="submission" date="2024-01" db="EMBL/GenBank/DDBJ databases">
        <title>Culturomics analysis of mouse respiratory tract.</title>
        <authorList>
            <person name="Phillips A.M."/>
            <person name="Collette N.M."/>
            <person name="Mageeney C.M."/>
            <person name="Sinha A."/>
            <person name="Hern K.E."/>
            <person name="Arkin A.P."/>
            <person name="Williams K.P."/>
            <person name="Branda S."/>
        </authorList>
    </citation>
    <scope>NUCLEOTIDE SEQUENCE [LARGE SCALE GENOMIC DNA]</scope>
    <source>
        <strain evidence="1 2">CP20</strain>
    </source>
</reference>
<protein>
    <submittedName>
        <fullName evidence="1">Uncharacterized protein</fullName>
    </submittedName>
</protein>
<proteinExistence type="predicted"/>
<organism evidence="1 2">
    <name type="scientific">Shouchella rhizosphaerae</name>
    <dbReference type="NCBI Taxonomy" id="866786"/>
    <lineage>
        <taxon>Bacteria</taxon>
        <taxon>Bacillati</taxon>
        <taxon>Bacillota</taxon>
        <taxon>Bacilli</taxon>
        <taxon>Bacillales</taxon>
        <taxon>Bacillaceae</taxon>
        <taxon>Shouchella</taxon>
    </lineage>
</organism>
<accession>A0ABZ2CWX5</accession>
<keyword evidence="2" id="KW-1185">Reference proteome</keyword>
<dbReference type="RefSeq" id="WP_338465107.1">
    <property type="nucleotide sequence ID" value="NZ_CP144921.1"/>
</dbReference>
<sequence>MADKLWKFSWDCGRSGRVESVFVAAEGDVNGVIGKNVNFGEILGKHSEVYGTIEESDITKLNVSDEVVKEVTAILGRTWSGHNPLDYYDEEGDE</sequence>